<proteinExistence type="predicted"/>
<keyword evidence="2" id="KW-1185">Reference proteome</keyword>
<sequence length="127" mass="14924">MTDITIMNGQLRFTTGCDEWTVDGDAEKFGALLRGLRCWEDERIWNGWEDKMKGIQKDLRLKWFTTGCDEWTVDGDAEKFGALLRGLRCWEDERIWNGWEDKMKGIQKDLRVEVVWNGPSSFIKLDD</sequence>
<protein>
    <submittedName>
        <fullName evidence="1">Uncharacterized protein</fullName>
    </submittedName>
</protein>
<gene>
    <name evidence="1" type="ORF">HPP92_026108</name>
</gene>
<comment type="caution">
    <text evidence="1">The sequence shown here is derived from an EMBL/GenBank/DDBJ whole genome shotgun (WGS) entry which is preliminary data.</text>
</comment>
<dbReference type="OrthoDB" id="19039at2759"/>
<reference evidence="1 2" key="1">
    <citation type="journal article" date="2020" name="Nat. Food">
        <title>A phased Vanilla planifolia genome enables genetic improvement of flavour and production.</title>
        <authorList>
            <person name="Hasing T."/>
            <person name="Tang H."/>
            <person name="Brym M."/>
            <person name="Khazi F."/>
            <person name="Huang T."/>
            <person name="Chambers A.H."/>
        </authorList>
    </citation>
    <scope>NUCLEOTIDE SEQUENCE [LARGE SCALE GENOMIC DNA]</scope>
    <source>
        <tissue evidence="1">Leaf</tissue>
    </source>
</reference>
<evidence type="ECO:0000313" key="2">
    <source>
        <dbReference type="Proteomes" id="UP000636800"/>
    </source>
</evidence>
<dbReference type="AlphaFoldDB" id="A0A835U8B1"/>
<dbReference type="Proteomes" id="UP000636800">
    <property type="component" value="Unassembled WGS sequence"/>
</dbReference>
<dbReference type="EMBL" id="JADCNL010000023">
    <property type="protein sequence ID" value="KAG0452137.1"/>
    <property type="molecule type" value="Genomic_DNA"/>
</dbReference>
<evidence type="ECO:0000313" key="1">
    <source>
        <dbReference type="EMBL" id="KAG0452137.1"/>
    </source>
</evidence>
<accession>A0A835U8B1</accession>
<organism evidence="1 2">
    <name type="scientific">Vanilla planifolia</name>
    <name type="common">Vanilla</name>
    <dbReference type="NCBI Taxonomy" id="51239"/>
    <lineage>
        <taxon>Eukaryota</taxon>
        <taxon>Viridiplantae</taxon>
        <taxon>Streptophyta</taxon>
        <taxon>Embryophyta</taxon>
        <taxon>Tracheophyta</taxon>
        <taxon>Spermatophyta</taxon>
        <taxon>Magnoliopsida</taxon>
        <taxon>Liliopsida</taxon>
        <taxon>Asparagales</taxon>
        <taxon>Orchidaceae</taxon>
        <taxon>Vanilloideae</taxon>
        <taxon>Vanilleae</taxon>
        <taxon>Vanilla</taxon>
    </lineage>
</organism>
<name>A0A835U8B1_VANPL</name>